<dbReference type="InterPro" id="IPR029787">
    <property type="entry name" value="Nucleotide_cyclase"/>
</dbReference>
<dbReference type="InterPro" id="IPR013656">
    <property type="entry name" value="PAS_4"/>
</dbReference>
<dbReference type="SMART" id="SM00086">
    <property type="entry name" value="PAC"/>
    <property type="match status" value="2"/>
</dbReference>
<dbReference type="Pfam" id="PF00989">
    <property type="entry name" value="PAS"/>
    <property type="match status" value="1"/>
</dbReference>
<dbReference type="CDD" id="cd01949">
    <property type="entry name" value="GGDEF"/>
    <property type="match status" value="1"/>
</dbReference>
<evidence type="ECO:0000256" key="1">
    <source>
        <dbReference type="ARBA" id="ARBA00051114"/>
    </source>
</evidence>
<dbReference type="STRING" id="395494.Galf_0975"/>
<dbReference type="InterPro" id="IPR035919">
    <property type="entry name" value="EAL_sf"/>
</dbReference>
<dbReference type="GO" id="GO:0006355">
    <property type="term" value="P:regulation of DNA-templated transcription"/>
    <property type="evidence" value="ECO:0007669"/>
    <property type="project" value="InterPro"/>
</dbReference>
<dbReference type="EMBL" id="CP002159">
    <property type="protein sequence ID" value="ADL55006.1"/>
    <property type="molecule type" value="Genomic_DNA"/>
</dbReference>
<feature type="domain" description="PAS" evidence="3">
    <location>
        <begin position="357"/>
        <end position="427"/>
    </location>
</feature>
<dbReference type="SUPFAM" id="SSF55073">
    <property type="entry name" value="Nucleotide cyclase"/>
    <property type="match status" value="1"/>
</dbReference>
<reference evidence="7 8" key="1">
    <citation type="submission" date="2010-08" db="EMBL/GenBank/DDBJ databases">
        <title>Complete sequence of Gallionella capsiferriformans ES-2.</title>
        <authorList>
            <consortium name="US DOE Joint Genome Institute"/>
            <person name="Lucas S."/>
            <person name="Copeland A."/>
            <person name="Lapidus A."/>
            <person name="Cheng J.-F."/>
            <person name="Bruce D."/>
            <person name="Goodwin L."/>
            <person name="Pitluck S."/>
            <person name="Chertkov O."/>
            <person name="Davenport K.W."/>
            <person name="Detter J.C."/>
            <person name="Han C."/>
            <person name="Tapia R."/>
            <person name="Land M."/>
            <person name="Hauser L."/>
            <person name="Chang Y.-J."/>
            <person name="Jeffries C."/>
            <person name="Kyrpides N."/>
            <person name="Ivanova N."/>
            <person name="Mikhailova N."/>
            <person name="Shelobolina E.S."/>
            <person name="Picardal F."/>
            <person name="Roden E."/>
            <person name="Emerson D."/>
            <person name="Woyke T."/>
        </authorList>
    </citation>
    <scope>NUCLEOTIDE SEQUENCE [LARGE SCALE GENOMIC DNA]</scope>
    <source>
        <strain evidence="7 8">ES-2</strain>
    </source>
</reference>
<dbReference type="PROSITE" id="PS50883">
    <property type="entry name" value="EAL"/>
    <property type="match status" value="1"/>
</dbReference>
<evidence type="ECO:0000256" key="2">
    <source>
        <dbReference type="SAM" id="Phobius"/>
    </source>
</evidence>
<dbReference type="Gene3D" id="3.30.70.270">
    <property type="match status" value="1"/>
</dbReference>
<dbReference type="Gene3D" id="3.30.450.20">
    <property type="entry name" value="PAS domain"/>
    <property type="match status" value="2"/>
</dbReference>
<feature type="domain" description="PAC" evidence="4">
    <location>
        <begin position="429"/>
        <end position="480"/>
    </location>
</feature>
<dbReference type="CDD" id="cd01948">
    <property type="entry name" value="EAL"/>
    <property type="match status" value="1"/>
</dbReference>
<dbReference type="CDD" id="cd00130">
    <property type="entry name" value="PAS"/>
    <property type="match status" value="1"/>
</dbReference>
<dbReference type="SMART" id="SM00267">
    <property type="entry name" value="GGDEF"/>
    <property type="match status" value="1"/>
</dbReference>
<feature type="domain" description="GGDEF" evidence="6">
    <location>
        <begin position="512"/>
        <end position="645"/>
    </location>
</feature>
<dbReference type="InterPro" id="IPR043128">
    <property type="entry name" value="Rev_trsase/Diguanyl_cyclase"/>
</dbReference>
<dbReference type="PROSITE" id="PS50113">
    <property type="entry name" value="PAC"/>
    <property type="match status" value="2"/>
</dbReference>
<keyword evidence="2" id="KW-0472">Membrane</keyword>
<dbReference type="eggNOG" id="COG5002">
    <property type="taxonomic scope" value="Bacteria"/>
</dbReference>
<keyword evidence="2" id="KW-0812">Transmembrane</keyword>
<dbReference type="AlphaFoldDB" id="D9SEQ8"/>
<feature type="transmembrane region" description="Helical" evidence="2">
    <location>
        <begin position="14"/>
        <end position="33"/>
    </location>
</feature>
<comment type="catalytic activity">
    <reaction evidence="1">
        <text>3',3'-c-di-GMP + H2O = 5'-phosphoguanylyl(3'-&gt;5')guanosine + H(+)</text>
        <dbReference type="Rhea" id="RHEA:24902"/>
        <dbReference type="ChEBI" id="CHEBI:15377"/>
        <dbReference type="ChEBI" id="CHEBI:15378"/>
        <dbReference type="ChEBI" id="CHEBI:58754"/>
        <dbReference type="ChEBI" id="CHEBI:58805"/>
        <dbReference type="EC" id="3.1.4.52"/>
    </reaction>
    <physiologicalReaction direction="left-to-right" evidence="1">
        <dbReference type="Rhea" id="RHEA:24903"/>
    </physiologicalReaction>
</comment>
<evidence type="ECO:0000313" key="7">
    <source>
        <dbReference type="EMBL" id="ADL55006.1"/>
    </source>
</evidence>
<keyword evidence="8" id="KW-1185">Reference proteome</keyword>
<dbReference type="Pfam" id="PF08448">
    <property type="entry name" value="PAS_4"/>
    <property type="match status" value="1"/>
</dbReference>
<dbReference type="InterPro" id="IPR013767">
    <property type="entry name" value="PAS_fold"/>
</dbReference>
<dbReference type="KEGG" id="gca:Galf_0975"/>
<gene>
    <name evidence="7" type="ordered locus">Galf_0975</name>
</gene>
<dbReference type="Proteomes" id="UP000001235">
    <property type="component" value="Chromosome"/>
</dbReference>
<dbReference type="InterPro" id="IPR000014">
    <property type="entry name" value="PAS"/>
</dbReference>
<dbReference type="PANTHER" id="PTHR44757">
    <property type="entry name" value="DIGUANYLATE CYCLASE DGCP"/>
    <property type="match status" value="1"/>
</dbReference>
<sequence length="908" mass="102261">MDRRSGQIGRIHRLMWGVVGSVLLTVALGGYWFTQVVAQLGTAARQERVQLLALEAAVGEAMAELSEQTQEWKDILLRGHDPVLREKHQHAFEAHALSLGAELVSVQHAARELGLDTDDIAEFSRQHQALMTDYRAALTLFDPKNPLSFRLVDQRVQGRDRLLRDGLRREREKLEVQIAAREQRLSERGVLGQQWLKLGALAAFLPLLSLWFFWQVYRALREIVLSDARIRAIYQAIGDAVLVADMQGRVESINATAQKLLGWREGEARGRLISEVFELYDVHHQQRVESPAESVLRDGCPIPMSNGMMLRRRDGSELAVEDSAAPVRDEHGQAVGVVMVFHDVSKRYALLAELRAARAQFETLFEQLPEGVLLFDENLAVIMHNREAARLLEYSSKETLQLRVFDIEAMDDQAAIVARREKLQQTGRDDFESRYRTRSGRLLEVDVSVQVVQLPDGRIAFQTLFRDITEQKQAALQIEHLAYHDQLTGLPNRRLLHDRLSHAISSAVRRDAQLAVIYLDLDHFKDVNDSLGHGTGDALLQVVAERLLGCIRADDTLARMGGDEFVLMLNDLNDADSASTAAEKIMHELSRPVCIGGDELRITPSLGISLCPGDGRDADELLKYADAALYQAKQQGRATYRFYTQALHDQSVERVQLERLLRHALERHEFELYYQPQVDLRDGRIIGCEALIRWNHPGMGQVSPGRFIPIAEHSGLIIDIGNWVMQEACRQPKRWHDQGRDIKVSFNVSARQFMRPAELMQSLKAALAESGVDATRMEVELTESLLLDPQGMGEVLHEIRALGIQLALDDFGTGYSSLSYLRRFPINILKIDQSFVSDADNNPDDAEMVKTIIGMAHNLRMSVVAEGIETEAHRALLAMQGCRVGQGYHYSRPVPAEEFSRLLQRGSG</sequence>
<dbReference type="SMART" id="SM00052">
    <property type="entry name" value="EAL"/>
    <property type="match status" value="1"/>
</dbReference>
<feature type="domain" description="PAC" evidence="4">
    <location>
        <begin position="304"/>
        <end position="356"/>
    </location>
</feature>
<dbReference type="SUPFAM" id="SSF55785">
    <property type="entry name" value="PYP-like sensor domain (PAS domain)"/>
    <property type="match status" value="2"/>
</dbReference>
<dbReference type="Gene3D" id="3.20.20.450">
    <property type="entry name" value="EAL domain"/>
    <property type="match status" value="1"/>
</dbReference>
<dbReference type="FunFam" id="3.30.70.270:FF:000001">
    <property type="entry name" value="Diguanylate cyclase domain protein"/>
    <property type="match status" value="1"/>
</dbReference>
<dbReference type="OrthoDB" id="9813903at2"/>
<feature type="domain" description="PAS" evidence="3">
    <location>
        <begin position="226"/>
        <end position="299"/>
    </location>
</feature>
<dbReference type="HOGENOM" id="CLU_000445_70_20_4"/>
<evidence type="ECO:0000259" key="4">
    <source>
        <dbReference type="PROSITE" id="PS50113"/>
    </source>
</evidence>
<dbReference type="PROSITE" id="PS50112">
    <property type="entry name" value="PAS"/>
    <property type="match status" value="2"/>
</dbReference>
<protein>
    <submittedName>
        <fullName evidence="7">Diguanylate cyclase/phosphodiesterase with PAS/PAC sensor(S)</fullName>
    </submittedName>
</protein>
<dbReference type="NCBIfam" id="TIGR00229">
    <property type="entry name" value="sensory_box"/>
    <property type="match status" value="2"/>
</dbReference>
<dbReference type="InterPro" id="IPR000160">
    <property type="entry name" value="GGDEF_dom"/>
</dbReference>
<proteinExistence type="predicted"/>
<dbReference type="GO" id="GO:0071732">
    <property type="term" value="P:cellular response to nitric oxide"/>
    <property type="evidence" value="ECO:0007669"/>
    <property type="project" value="UniProtKB-ARBA"/>
</dbReference>
<evidence type="ECO:0000259" key="5">
    <source>
        <dbReference type="PROSITE" id="PS50883"/>
    </source>
</evidence>
<dbReference type="PANTHER" id="PTHR44757:SF2">
    <property type="entry name" value="BIOFILM ARCHITECTURE MAINTENANCE PROTEIN MBAA"/>
    <property type="match status" value="1"/>
</dbReference>
<evidence type="ECO:0000313" key="8">
    <source>
        <dbReference type="Proteomes" id="UP000001235"/>
    </source>
</evidence>
<evidence type="ECO:0000259" key="6">
    <source>
        <dbReference type="PROSITE" id="PS50887"/>
    </source>
</evidence>
<dbReference type="PROSITE" id="PS50887">
    <property type="entry name" value="GGDEF"/>
    <property type="match status" value="1"/>
</dbReference>
<feature type="domain" description="EAL" evidence="5">
    <location>
        <begin position="654"/>
        <end position="907"/>
    </location>
</feature>
<dbReference type="GO" id="GO:0071111">
    <property type="term" value="F:cyclic-guanylate-specific phosphodiesterase activity"/>
    <property type="evidence" value="ECO:0007669"/>
    <property type="project" value="UniProtKB-EC"/>
</dbReference>
<evidence type="ECO:0000259" key="3">
    <source>
        <dbReference type="PROSITE" id="PS50112"/>
    </source>
</evidence>
<dbReference type="InterPro" id="IPR000700">
    <property type="entry name" value="PAS-assoc_C"/>
</dbReference>
<dbReference type="RefSeq" id="WP_013292946.1">
    <property type="nucleotide sequence ID" value="NC_014394.1"/>
</dbReference>
<name>D9SEQ8_GALCS</name>
<dbReference type="InterPro" id="IPR001633">
    <property type="entry name" value="EAL_dom"/>
</dbReference>
<dbReference type="Pfam" id="PF00563">
    <property type="entry name" value="EAL"/>
    <property type="match status" value="1"/>
</dbReference>
<dbReference type="InterPro" id="IPR001610">
    <property type="entry name" value="PAC"/>
</dbReference>
<accession>D9SEQ8</accession>
<organism evidence="7 8">
    <name type="scientific">Gallionella capsiferriformans (strain ES-2)</name>
    <name type="common">Gallionella ferruginea capsiferriformans (strain ES-2)</name>
    <dbReference type="NCBI Taxonomy" id="395494"/>
    <lineage>
        <taxon>Bacteria</taxon>
        <taxon>Pseudomonadati</taxon>
        <taxon>Pseudomonadota</taxon>
        <taxon>Betaproteobacteria</taxon>
        <taxon>Nitrosomonadales</taxon>
        <taxon>Gallionellaceae</taxon>
        <taxon>Gallionella</taxon>
    </lineage>
</organism>
<dbReference type="InterPro" id="IPR052155">
    <property type="entry name" value="Biofilm_reg_signaling"/>
</dbReference>
<dbReference type="Pfam" id="PF00990">
    <property type="entry name" value="GGDEF"/>
    <property type="match status" value="1"/>
</dbReference>
<dbReference type="InterPro" id="IPR035965">
    <property type="entry name" value="PAS-like_dom_sf"/>
</dbReference>
<dbReference type="SMART" id="SM00091">
    <property type="entry name" value="PAS"/>
    <property type="match status" value="2"/>
</dbReference>
<dbReference type="NCBIfam" id="TIGR00254">
    <property type="entry name" value="GGDEF"/>
    <property type="match status" value="1"/>
</dbReference>
<dbReference type="FunFam" id="3.20.20.450:FF:000001">
    <property type="entry name" value="Cyclic di-GMP phosphodiesterase yahA"/>
    <property type="match status" value="1"/>
</dbReference>
<dbReference type="SUPFAM" id="SSF141868">
    <property type="entry name" value="EAL domain-like"/>
    <property type="match status" value="1"/>
</dbReference>
<keyword evidence="2" id="KW-1133">Transmembrane helix</keyword>
<dbReference type="eggNOG" id="COG5001">
    <property type="taxonomic scope" value="Bacteria"/>
</dbReference>